<keyword evidence="9" id="KW-0548">Nucleotidyltransferase</keyword>
<keyword evidence="8" id="KW-0695">RNA-directed DNA polymerase</keyword>
<feature type="domain" description="Chromo" evidence="15">
    <location>
        <begin position="446"/>
        <end position="504"/>
    </location>
</feature>
<reference evidence="17" key="2">
    <citation type="submission" date="2025-08" db="UniProtKB">
        <authorList>
            <consortium name="Ensembl"/>
        </authorList>
    </citation>
    <scope>IDENTIFICATION</scope>
</reference>
<dbReference type="SUPFAM" id="SSF54160">
    <property type="entry name" value="Chromo domain-like"/>
    <property type="match status" value="1"/>
</dbReference>
<dbReference type="AlphaFoldDB" id="A0A670J107"/>
<dbReference type="Ensembl" id="ENSPMRT00000019333.1">
    <property type="protein sequence ID" value="ENSPMRP00000018173.1"/>
    <property type="gene ID" value="ENSPMRG00000011966.1"/>
</dbReference>
<dbReference type="GO" id="GO:0046872">
    <property type="term" value="F:metal ion binding"/>
    <property type="evidence" value="ECO:0007669"/>
    <property type="project" value="UniProtKB-KW"/>
</dbReference>
<keyword evidence="2" id="KW-0645">Protease</keyword>
<dbReference type="PANTHER" id="PTHR37984">
    <property type="entry name" value="PROTEIN CBG26694"/>
    <property type="match status" value="1"/>
</dbReference>
<dbReference type="GO" id="GO:0003964">
    <property type="term" value="F:RNA-directed DNA polymerase activity"/>
    <property type="evidence" value="ECO:0007669"/>
    <property type="project" value="UniProtKB-KW"/>
</dbReference>
<dbReference type="GO" id="GO:0003677">
    <property type="term" value="F:DNA binding"/>
    <property type="evidence" value="ECO:0007669"/>
    <property type="project" value="UniProtKB-KW"/>
</dbReference>
<evidence type="ECO:0000259" key="16">
    <source>
        <dbReference type="PROSITE" id="PS50994"/>
    </source>
</evidence>
<dbReference type="SMART" id="SM00298">
    <property type="entry name" value="CHROMO"/>
    <property type="match status" value="1"/>
</dbReference>
<feature type="coiled-coil region" evidence="13">
    <location>
        <begin position="324"/>
        <end position="358"/>
    </location>
</feature>
<dbReference type="GO" id="GO:0005634">
    <property type="term" value="C:nucleus"/>
    <property type="evidence" value="ECO:0007669"/>
    <property type="project" value="UniProtKB-SubCell"/>
</dbReference>
<dbReference type="OMA" id="LEGSACK"/>
<keyword evidence="13" id="KW-0175">Coiled coil</keyword>
<feature type="region of interest" description="Disordered" evidence="14">
    <location>
        <begin position="514"/>
        <end position="621"/>
    </location>
</feature>
<dbReference type="Pfam" id="PF00665">
    <property type="entry name" value="rve"/>
    <property type="match status" value="1"/>
</dbReference>
<dbReference type="InterPro" id="IPR036397">
    <property type="entry name" value="RNaseH_sf"/>
</dbReference>
<evidence type="ECO:0000256" key="12">
    <source>
        <dbReference type="ARBA" id="ARBA00039658"/>
    </source>
</evidence>
<keyword evidence="18" id="KW-1185">Reference proteome</keyword>
<evidence type="ECO:0000256" key="6">
    <source>
        <dbReference type="ARBA" id="ARBA00022842"/>
    </source>
</evidence>
<protein>
    <recommendedName>
        <fullName evidence="12">Gypsy retrotransposon integrase-like protein 1</fullName>
    </recommendedName>
</protein>
<evidence type="ECO:0000256" key="10">
    <source>
        <dbReference type="ARBA" id="ARBA00023125"/>
    </source>
</evidence>
<keyword evidence="3" id="KW-0479">Metal-binding</keyword>
<dbReference type="FunFam" id="3.30.420.10:FF:000032">
    <property type="entry name" value="Retrovirus-related Pol polyprotein from transposon 297-like Protein"/>
    <property type="match status" value="1"/>
</dbReference>
<dbReference type="PANTHER" id="PTHR37984:SF15">
    <property type="entry name" value="INTEGRASE CATALYTIC DOMAIN-CONTAINING PROTEIN"/>
    <property type="match status" value="1"/>
</dbReference>
<dbReference type="PROSITE" id="PS50994">
    <property type="entry name" value="INTEGRASE"/>
    <property type="match status" value="1"/>
</dbReference>
<dbReference type="Pfam" id="PF24626">
    <property type="entry name" value="SH3_Tf2-1"/>
    <property type="match status" value="1"/>
</dbReference>
<dbReference type="InterPro" id="IPR000953">
    <property type="entry name" value="Chromo/chromo_shadow_dom"/>
</dbReference>
<dbReference type="FunFam" id="1.10.340.70:FF:000001">
    <property type="entry name" value="Retrovirus-related Pol polyprotein from transposon gypsy-like Protein"/>
    <property type="match status" value="1"/>
</dbReference>
<dbReference type="Pfam" id="PF17921">
    <property type="entry name" value="Integrase_H2C2"/>
    <property type="match status" value="1"/>
</dbReference>
<organism evidence="17 18">
    <name type="scientific">Podarcis muralis</name>
    <name type="common">Wall lizard</name>
    <name type="synonym">Lacerta muralis</name>
    <dbReference type="NCBI Taxonomy" id="64176"/>
    <lineage>
        <taxon>Eukaryota</taxon>
        <taxon>Metazoa</taxon>
        <taxon>Chordata</taxon>
        <taxon>Craniata</taxon>
        <taxon>Vertebrata</taxon>
        <taxon>Euteleostomi</taxon>
        <taxon>Lepidosauria</taxon>
        <taxon>Squamata</taxon>
        <taxon>Bifurcata</taxon>
        <taxon>Unidentata</taxon>
        <taxon>Episquamata</taxon>
        <taxon>Laterata</taxon>
        <taxon>Lacertibaenia</taxon>
        <taxon>Lacertidae</taxon>
        <taxon>Podarcis</taxon>
    </lineage>
</organism>
<proteinExistence type="predicted"/>
<reference evidence="17 18" key="1">
    <citation type="journal article" date="2019" name="Proc. Natl. Acad. Sci. U.S.A.">
        <title>Regulatory changes in pterin and carotenoid genes underlie balanced color polymorphisms in the wall lizard.</title>
        <authorList>
            <person name="Andrade P."/>
            <person name="Pinho C."/>
            <person name="Perez I de Lanuza G."/>
            <person name="Afonso S."/>
            <person name="Brejcha J."/>
            <person name="Rubin C.J."/>
            <person name="Wallerman O."/>
            <person name="Pereira P."/>
            <person name="Sabatino S.J."/>
            <person name="Bellati A."/>
            <person name="Pellitteri-Rosa D."/>
            <person name="Bosakova Z."/>
            <person name="Bunikis I."/>
            <person name="Carretero M.A."/>
            <person name="Feiner N."/>
            <person name="Marsik P."/>
            <person name="Pauperio F."/>
            <person name="Salvi D."/>
            <person name="Soler L."/>
            <person name="While G.M."/>
            <person name="Uller T."/>
            <person name="Font E."/>
            <person name="Andersson L."/>
            <person name="Carneiro M."/>
        </authorList>
    </citation>
    <scope>NUCLEOTIDE SEQUENCE</scope>
</reference>
<evidence type="ECO:0000256" key="3">
    <source>
        <dbReference type="ARBA" id="ARBA00022723"/>
    </source>
</evidence>
<dbReference type="Proteomes" id="UP000472272">
    <property type="component" value="Chromosome 9"/>
</dbReference>
<dbReference type="Gene3D" id="1.10.340.70">
    <property type="match status" value="1"/>
</dbReference>
<evidence type="ECO:0000256" key="13">
    <source>
        <dbReference type="SAM" id="Coils"/>
    </source>
</evidence>
<dbReference type="GO" id="GO:0004190">
    <property type="term" value="F:aspartic-type endopeptidase activity"/>
    <property type="evidence" value="ECO:0007669"/>
    <property type="project" value="UniProtKB-KW"/>
</dbReference>
<dbReference type="InterPro" id="IPR016197">
    <property type="entry name" value="Chromo-like_dom_sf"/>
</dbReference>
<dbReference type="GO" id="GO:0003887">
    <property type="term" value="F:DNA-directed DNA polymerase activity"/>
    <property type="evidence" value="ECO:0007669"/>
    <property type="project" value="UniProtKB-KW"/>
</dbReference>
<evidence type="ECO:0000256" key="8">
    <source>
        <dbReference type="ARBA" id="ARBA00022918"/>
    </source>
</evidence>
<dbReference type="InterPro" id="IPR012337">
    <property type="entry name" value="RNaseH-like_sf"/>
</dbReference>
<keyword evidence="10" id="KW-0238">DNA-binding</keyword>
<dbReference type="GeneTree" id="ENSGT00940000163772"/>
<dbReference type="InterPro" id="IPR001584">
    <property type="entry name" value="Integrase_cat-core"/>
</dbReference>
<dbReference type="Gene3D" id="2.40.50.40">
    <property type="match status" value="1"/>
</dbReference>
<evidence type="ECO:0000256" key="14">
    <source>
        <dbReference type="SAM" id="MobiDB-lite"/>
    </source>
</evidence>
<keyword evidence="4" id="KW-0064">Aspartyl protease</keyword>
<dbReference type="Gene3D" id="3.30.420.10">
    <property type="entry name" value="Ribonuclease H-like superfamily/Ribonuclease H"/>
    <property type="match status" value="1"/>
</dbReference>
<feature type="compositionally biased region" description="Basic and acidic residues" evidence="14">
    <location>
        <begin position="598"/>
        <end position="613"/>
    </location>
</feature>
<evidence type="ECO:0000256" key="7">
    <source>
        <dbReference type="ARBA" id="ARBA00022908"/>
    </source>
</evidence>
<keyword evidence="9" id="KW-0808">Transferase</keyword>
<dbReference type="InterPro" id="IPR056924">
    <property type="entry name" value="SH3_Tf2-1"/>
</dbReference>
<keyword evidence="5" id="KW-0378">Hydrolase</keyword>
<keyword evidence="6" id="KW-0460">Magnesium</keyword>
<name>A0A670J107_PODMU</name>
<dbReference type="GO" id="GO:0006508">
    <property type="term" value="P:proteolysis"/>
    <property type="evidence" value="ECO:0007669"/>
    <property type="project" value="UniProtKB-KW"/>
</dbReference>
<dbReference type="InterPro" id="IPR023780">
    <property type="entry name" value="Chromo_domain"/>
</dbReference>
<evidence type="ECO:0000256" key="4">
    <source>
        <dbReference type="ARBA" id="ARBA00022750"/>
    </source>
</evidence>
<evidence type="ECO:0000256" key="5">
    <source>
        <dbReference type="ARBA" id="ARBA00022801"/>
    </source>
</evidence>
<evidence type="ECO:0000313" key="18">
    <source>
        <dbReference type="Proteomes" id="UP000472272"/>
    </source>
</evidence>
<feature type="domain" description="Integrase catalytic" evidence="16">
    <location>
        <begin position="145"/>
        <end position="304"/>
    </location>
</feature>
<evidence type="ECO:0000256" key="9">
    <source>
        <dbReference type="ARBA" id="ARBA00022932"/>
    </source>
</evidence>
<dbReference type="PROSITE" id="PS50013">
    <property type="entry name" value="CHROMO_2"/>
    <property type="match status" value="1"/>
</dbReference>
<comment type="subcellular location">
    <subcellularLocation>
        <location evidence="1">Nucleus</location>
    </subcellularLocation>
</comment>
<reference evidence="17" key="3">
    <citation type="submission" date="2025-09" db="UniProtKB">
        <authorList>
            <consortium name="Ensembl"/>
        </authorList>
    </citation>
    <scope>IDENTIFICATION</scope>
</reference>
<sequence length="646" mass="74335">MEGEAPPKLREMLRSDQWGCAAVVVDGREFQQLTVTDEFAQKKMEELRKGRGEEEGFKEKDGLLYRRGVLYVPAGELRGKVLRQHHDNPTAGHFGREKTLYQITRQFWWPKLREEVTQYVRGCEVCQRAKAPRAAPAGLLQPMPTPGMPWDVVSMDFITDLPSSHRQTVIFVVVDMLTKMAHFIPCTKIPTAQETAKMFLDNIFRLHGMPSQIISDRGAQFTSQFWKRLMQLLDVELSLTSARHPQTNGEAERTNATLQQYLRCYAGYQQSGWLEKLSLAEFAYNNAMHVSTGRAPFVANYGLHPRAFPGQEEQLAVPAAEQMIEELRCIHEILKEDLEEAKEAYKKAADRHRRVGEEIQVGSWVWLSTKGLPIRGKCKKLEPRRLGPFQVKAQINPVAFKLHLPENMRIHPVFHRSLLSVFVPAHKYQISREPPPFPTMMGEAETEVEEILDSRISRRKLQYLVAWKGLDESENSWEPAEKINVPELQREFHRRYPHKPKPQNWHLQEIFEETDSEEEEFIGFGPSETEESEEEEGGLRGGGDVREELEVFSLSEGESIPQGGEESSESNRREQEEQQGGTGCSQERQGLSSSSDSEEGRYKPALARRLEKRAGKRRERRLRHFESGWSWRSRAQKVSERSDSEE</sequence>
<evidence type="ECO:0000256" key="11">
    <source>
        <dbReference type="ARBA" id="ARBA00023172"/>
    </source>
</evidence>
<keyword evidence="11" id="KW-0233">DNA recombination</keyword>
<evidence type="ECO:0000259" key="15">
    <source>
        <dbReference type="PROSITE" id="PS50013"/>
    </source>
</evidence>
<keyword evidence="9" id="KW-0239">DNA-directed DNA polymerase</keyword>
<evidence type="ECO:0000313" key="17">
    <source>
        <dbReference type="Ensembl" id="ENSPMRP00000018173.1"/>
    </source>
</evidence>
<dbReference type="CDD" id="cd00024">
    <property type="entry name" value="CD_CSD"/>
    <property type="match status" value="1"/>
</dbReference>
<dbReference type="SUPFAM" id="SSF53098">
    <property type="entry name" value="Ribonuclease H-like"/>
    <property type="match status" value="1"/>
</dbReference>
<evidence type="ECO:0000256" key="2">
    <source>
        <dbReference type="ARBA" id="ARBA00022670"/>
    </source>
</evidence>
<dbReference type="InterPro" id="IPR050951">
    <property type="entry name" value="Retrovirus_Pol_polyprotein"/>
</dbReference>
<dbReference type="GO" id="GO:0006310">
    <property type="term" value="P:DNA recombination"/>
    <property type="evidence" value="ECO:0007669"/>
    <property type="project" value="UniProtKB-KW"/>
</dbReference>
<evidence type="ECO:0000256" key="1">
    <source>
        <dbReference type="ARBA" id="ARBA00004123"/>
    </source>
</evidence>
<dbReference type="GO" id="GO:0015074">
    <property type="term" value="P:DNA integration"/>
    <property type="evidence" value="ECO:0007669"/>
    <property type="project" value="UniProtKB-KW"/>
</dbReference>
<accession>A0A670J107</accession>
<dbReference type="Pfam" id="PF00385">
    <property type="entry name" value="Chromo"/>
    <property type="match status" value="1"/>
</dbReference>
<dbReference type="InterPro" id="IPR041588">
    <property type="entry name" value="Integrase_H2C2"/>
</dbReference>
<keyword evidence="7" id="KW-0229">DNA integration</keyword>